<dbReference type="GO" id="GO:0008360">
    <property type="term" value="P:regulation of cell shape"/>
    <property type="evidence" value="ECO:0007669"/>
    <property type="project" value="UniProtKB-KW"/>
</dbReference>
<dbReference type="Gene3D" id="3.30.1370.50">
    <property type="entry name" value="R3H-like domain"/>
    <property type="match status" value="1"/>
</dbReference>
<dbReference type="PANTHER" id="PTHR35800:SF1">
    <property type="entry name" value="RNA-BINDING PROTEIN KHPB"/>
    <property type="match status" value="1"/>
</dbReference>
<dbReference type="SMART" id="SM01245">
    <property type="entry name" value="Jag_N"/>
    <property type="match status" value="1"/>
</dbReference>
<comment type="subcellular location">
    <subcellularLocation>
        <location evidence="6">Cytoplasm</location>
    </subcellularLocation>
</comment>
<comment type="domain">
    <text evidence="6">Has an N-terminal Jag-N domain and 2 RNA-binding domains (KH and R3H).</text>
</comment>
<organism evidence="8 9">
    <name type="scientific">Candidatus Viridilinea mediisalina</name>
    <dbReference type="NCBI Taxonomy" id="2024553"/>
    <lineage>
        <taxon>Bacteria</taxon>
        <taxon>Bacillati</taxon>
        <taxon>Chloroflexota</taxon>
        <taxon>Chloroflexia</taxon>
        <taxon>Chloroflexales</taxon>
        <taxon>Chloroflexineae</taxon>
        <taxon>Oscillochloridaceae</taxon>
        <taxon>Candidatus Viridilinea</taxon>
    </lineage>
</organism>
<evidence type="ECO:0000256" key="3">
    <source>
        <dbReference type="ARBA" id="ARBA00022960"/>
    </source>
</evidence>
<evidence type="ECO:0000313" key="9">
    <source>
        <dbReference type="Proteomes" id="UP000220527"/>
    </source>
</evidence>
<keyword evidence="2 6" id="KW-0694">RNA-binding</keyword>
<evidence type="ECO:0000313" key="8">
    <source>
        <dbReference type="EMBL" id="PDW04848.1"/>
    </source>
</evidence>
<dbReference type="InterPro" id="IPR036867">
    <property type="entry name" value="R3H_dom_sf"/>
</dbReference>
<dbReference type="GO" id="GO:0003677">
    <property type="term" value="F:DNA binding"/>
    <property type="evidence" value="ECO:0007669"/>
    <property type="project" value="UniProtKB-KW"/>
</dbReference>
<dbReference type="InterPro" id="IPR034079">
    <property type="entry name" value="R3H_KhpB"/>
</dbReference>
<dbReference type="Gene3D" id="3.30.30.80">
    <property type="entry name" value="probable RNA-binding protein from clostridium symbiosum atcc 14940"/>
    <property type="match status" value="1"/>
</dbReference>
<comment type="similarity">
    <text evidence="6">Belongs to the KhpB RNA-binding protein family.</text>
</comment>
<dbReference type="InterPro" id="IPR015946">
    <property type="entry name" value="KH_dom-like_a/b"/>
</dbReference>
<keyword evidence="5 6" id="KW-0961">Cell wall biogenesis/degradation</keyword>
<dbReference type="InterPro" id="IPR032782">
    <property type="entry name" value="KhpB_N"/>
</dbReference>
<name>A0A2A6RPP7_9CHLR</name>
<dbReference type="EMBL" id="NQWI01000003">
    <property type="protein sequence ID" value="PDW04848.1"/>
    <property type="molecule type" value="Genomic_DNA"/>
</dbReference>
<gene>
    <name evidence="6" type="primary">khpB</name>
    <name evidence="6" type="synonym">eloR</name>
    <name evidence="8" type="ORF">CJ255_01170</name>
</gene>
<evidence type="ECO:0000256" key="4">
    <source>
        <dbReference type="ARBA" id="ARBA00023186"/>
    </source>
</evidence>
<comment type="function">
    <text evidence="6">A probable RNA chaperone. Forms a complex with KhpA which binds to cellular RNA and controls its expression. Plays a role in peptidoglycan (PG) homeostasis and cell length regulation.</text>
</comment>
<proteinExistence type="inferred from homology"/>
<dbReference type="HAMAP" id="MF_00867">
    <property type="entry name" value="KhpB"/>
    <property type="match status" value="1"/>
</dbReference>
<dbReference type="PANTHER" id="PTHR35800">
    <property type="entry name" value="PROTEIN JAG"/>
    <property type="match status" value="1"/>
</dbReference>
<dbReference type="RefSeq" id="WP_097642260.1">
    <property type="nucleotide sequence ID" value="NZ_NQWI01000003.1"/>
</dbReference>
<keyword evidence="3 6" id="KW-0133">Cell shape</keyword>
<dbReference type="AlphaFoldDB" id="A0A2A6RPP7"/>
<evidence type="ECO:0000256" key="6">
    <source>
        <dbReference type="HAMAP-Rule" id="MF_00867"/>
    </source>
</evidence>
<dbReference type="InterPro" id="IPR039247">
    <property type="entry name" value="KhpB"/>
</dbReference>
<dbReference type="PROSITE" id="PS51061">
    <property type="entry name" value="R3H"/>
    <property type="match status" value="1"/>
</dbReference>
<accession>A0A2A6RPP7</accession>
<keyword evidence="9" id="KW-1185">Reference proteome</keyword>
<dbReference type="NCBIfam" id="NF041568">
    <property type="entry name" value="Jag_EloR"/>
    <property type="match status" value="1"/>
</dbReference>
<dbReference type="Gene3D" id="3.30.300.20">
    <property type="match status" value="1"/>
</dbReference>
<evidence type="ECO:0000259" key="7">
    <source>
        <dbReference type="PROSITE" id="PS51061"/>
    </source>
</evidence>
<keyword evidence="1 6" id="KW-0963">Cytoplasm</keyword>
<dbReference type="Proteomes" id="UP000220527">
    <property type="component" value="Unassembled WGS sequence"/>
</dbReference>
<keyword evidence="8" id="KW-0238">DNA-binding</keyword>
<evidence type="ECO:0000256" key="5">
    <source>
        <dbReference type="ARBA" id="ARBA00023316"/>
    </source>
</evidence>
<dbReference type="Pfam" id="PF01424">
    <property type="entry name" value="R3H"/>
    <property type="match status" value="1"/>
</dbReference>
<dbReference type="InterPro" id="IPR038008">
    <property type="entry name" value="Jag_KH"/>
</dbReference>
<comment type="caution">
    <text evidence="8">The sequence shown here is derived from an EMBL/GenBank/DDBJ whole genome shotgun (WGS) entry which is preliminary data.</text>
</comment>
<dbReference type="Pfam" id="PF13083">
    <property type="entry name" value="KH_KhpA-B"/>
    <property type="match status" value="1"/>
</dbReference>
<keyword evidence="4 6" id="KW-0143">Chaperone</keyword>
<protein>
    <recommendedName>
        <fullName evidence="6">RNA-binding protein KhpB</fullName>
    </recommendedName>
    <alternativeName>
        <fullName evidence="6">RNA-binding protein EloR</fullName>
    </alternativeName>
</protein>
<reference evidence="9" key="1">
    <citation type="submission" date="2017-08" db="EMBL/GenBank/DDBJ databases">
        <authorList>
            <person name="Grouzdev D.S."/>
            <person name="Gaisin V.A."/>
            <person name="Rysina M.S."/>
            <person name="Gorlenko V.M."/>
        </authorList>
    </citation>
    <scope>NUCLEOTIDE SEQUENCE [LARGE SCALE GENOMIC DNA]</scope>
    <source>
        <strain evidence="9">Kir15-3F</strain>
    </source>
</reference>
<evidence type="ECO:0000256" key="2">
    <source>
        <dbReference type="ARBA" id="ARBA00022884"/>
    </source>
</evidence>
<dbReference type="Pfam" id="PF14804">
    <property type="entry name" value="Jag_N"/>
    <property type="match status" value="1"/>
</dbReference>
<dbReference type="SMART" id="SM00393">
    <property type="entry name" value="R3H"/>
    <property type="match status" value="1"/>
</dbReference>
<dbReference type="CDD" id="cd02414">
    <property type="entry name" value="KH-II_Jag"/>
    <property type="match status" value="1"/>
</dbReference>
<dbReference type="SUPFAM" id="SSF82708">
    <property type="entry name" value="R3H domain"/>
    <property type="match status" value="1"/>
</dbReference>
<dbReference type="GO" id="GO:0009252">
    <property type="term" value="P:peptidoglycan biosynthetic process"/>
    <property type="evidence" value="ECO:0007669"/>
    <property type="project" value="UniProtKB-UniRule"/>
</dbReference>
<dbReference type="GO" id="GO:0003723">
    <property type="term" value="F:RNA binding"/>
    <property type="evidence" value="ECO:0007669"/>
    <property type="project" value="UniProtKB-UniRule"/>
</dbReference>
<dbReference type="InterPro" id="IPR038247">
    <property type="entry name" value="Jag_N_dom_sf"/>
</dbReference>
<comment type="subunit">
    <text evidence="6">Forms a complex with KhpA.</text>
</comment>
<sequence length="226" mass="25194">MKSIEISARTVAEAVELALAQLGKDRDEVAIAVLEPGEGGDEALVRVSVVDEEGDEPSVVVPEPSSEVQVIARQMLDDLLERMHIHAYVTPVLVRVPGQKGEIEETVTLHVEGADEEAMGLLIGRRGETLRSLQFLLNLLVSRRVQKWPQVVVDVGNYRQRRQESLEGLALRMAERVRQSGRPIMLEPMAAYERRIVHLALRGDQSIYTESSGEGENRKIVIYPAR</sequence>
<comment type="caution">
    <text evidence="6">Lacks conserved residue(s) required for the propagation of feature annotation.</text>
</comment>
<dbReference type="GO" id="GO:0005737">
    <property type="term" value="C:cytoplasm"/>
    <property type="evidence" value="ECO:0007669"/>
    <property type="project" value="UniProtKB-SubCell"/>
</dbReference>
<feature type="domain" description="R3H" evidence="7">
    <location>
        <begin position="160"/>
        <end position="226"/>
    </location>
</feature>
<dbReference type="InterPro" id="IPR001374">
    <property type="entry name" value="R3H_dom"/>
</dbReference>
<dbReference type="OrthoDB" id="9794483at2"/>
<evidence type="ECO:0000256" key="1">
    <source>
        <dbReference type="ARBA" id="ARBA00022490"/>
    </source>
</evidence>
<dbReference type="GO" id="GO:0071555">
    <property type="term" value="P:cell wall organization"/>
    <property type="evidence" value="ECO:0007669"/>
    <property type="project" value="UniProtKB-KW"/>
</dbReference>
<dbReference type="CDD" id="cd02644">
    <property type="entry name" value="R3H_jag"/>
    <property type="match status" value="1"/>
</dbReference>